<evidence type="ECO:0000313" key="1">
    <source>
        <dbReference type="EMBL" id="WTR74150.1"/>
    </source>
</evidence>
<dbReference type="Proteomes" id="UP001622594">
    <property type="component" value="Chromosome"/>
</dbReference>
<dbReference type="Gene3D" id="3.20.20.140">
    <property type="entry name" value="Metal-dependent hydrolases"/>
    <property type="match status" value="1"/>
</dbReference>
<dbReference type="InterPro" id="IPR032466">
    <property type="entry name" value="Metal_Hydrolase"/>
</dbReference>
<sequence>MLPGELRMVDDLATENGFDVVPGIFLGRDHIPGLMDVMRTWSENRESFPSILGFSVEGPLLGRTGGVPPRGIWSPTAREWESIAALGHLGLRYIVMGPDMGDLDDELDDGLTYRNVIDLCYSNGVKIALGHFQHDAPERSAERTRAVIAHVQDRHGPGPDVLLTDHLYNDMPRAFRHVWRTPEERARRAEQLAPVLAADWESADLDRLLGPVPATLLRAARDGELLPFLNFDGDHVDLAVCRRTVEHLGPERLIGITDDTSVPFLAGEKLHHREGSGLWYRGDGIVAAGSGGLATQRRHVSDIADTTAFDHLFRHNPRRALTPVRELVPAATSAAPTGSALTGEGIGRV</sequence>
<dbReference type="EMBL" id="CP108188">
    <property type="protein sequence ID" value="WTR74150.1"/>
    <property type="molecule type" value="Genomic_DNA"/>
</dbReference>
<organism evidence="1 2">
    <name type="scientific">Streptomyces zaomyceticus</name>
    <dbReference type="NCBI Taxonomy" id="68286"/>
    <lineage>
        <taxon>Bacteria</taxon>
        <taxon>Bacillati</taxon>
        <taxon>Actinomycetota</taxon>
        <taxon>Actinomycetes</taxon>
        <taxon>Kitasatosporales</taxon>
        <taxon>Streptomycetaceae</taxon>
        <taxon>Streptomyces</taxon>
    </lineage>
</organism>
<dbReference type="RefSeq" id="WP_327160448.1">
    <property type="nucleotide sequence ID" value="NZ_CP108062.1"/>
</dbReference>
<protein>
    <recommendedName>
        <fullName evidence="3">Amidohydrolase-related domain-containing protein</fullName>
    </recommendedName>
</protein>
<proteinExistence type="predicted"/>
<evidence type="ECO:0000313" key="2">
    <source>
        <dbReference type="Proteomes" id="UP001622594"/>
    </source>
</evidence>
<accession>A0ABZ1LJE6</accession>
<evidence type="ECO:0008006" key="3">
    <source>
        <dbReference type="Google" id="ProtNLM"/>
    </source>
</evidence>
<gene>
    <name evidence="1" type="ORF">OG814_35140</name>
</gene>
<name>A0ABZ1LJE6_9ACTN</name>
<reference evidence="1 2" key="1">
    <citation type="submission" date="2022-10" db="EMBL/GenBank/DDBJ databases">
        <title>The complete genomes of actinobacterial strains from the NBC collection.</title>
        <authorList>
            <person name="Joergensen T.S."/>
            <person name="Alvarez Arevalo M."/>
            <person name="Sterndorff E.B."/>
            <person name="Faurdal D."/>
            <person name="Vuksanovic O."/>
            <person name="Mourched A.-S."/>
            <person name="Charusanti P."/>
            <person name="Shaw S."/>
            <person name="Blin K."/>
            <person name="Weber T."/>
        </authorList>
    </citation>
    <scope>NUCLEOTIDE SEQUENCE [LARGE SCALE GENOMIC DNA]</scope>
    <source>
        <strain evidence="1 2">NBC_00123</strain>
    </source>
</reference>
<dbReference type="SUPFAM" id="SSF51556">
    <property type="entry name" value="Metallo-dependent hydrolases"/>
    <property type="match status" value="1"/>
</dbReference>
<keyword evidence="2" id="KW-1185">Reference proteome</keyword>